<feature type="region of interest" description="Disordered" evidence="2">
    <location>
        <begin position="417"/>
        <end position="440"/>
    </location>
</feature>
<feature type="domain" description="CBS" evidence="3">
    <location>
        <begin position="358"/>
        <end position="419"/>
    </location>
</feature>
<dbReference type="PANTHER" id="PTHR43773:SF1">
    <property type="entry name" value="MAGNESIUM TRANSPORTER MGTE"/>
    <property type="match status" value="1"/>
</dbReference>
<dbReference type="Gene3D" id="3.10.580.10">
    <property type="entry name" value="CBS-domain"/>
    <property type="match status" value="1"/>
</dbReference>
<feature type="compositionally biased region" description="Low complexity" evidence="2">
    <location>
        <begin position="423"/>
        <end position="434"/>
    </location>
</feature>
<dbReference type="InterPro" id="IPR046342">
    <property type="entry name" value="CBS_dom_sf"/>
</dbReference>
<name>A0ABP9WJH0_9MICO</name>
<dbReference type="Proteomes" id="UP001426770">
    <property type="component" value="Unassembled WGS sequence"/>
</dbReference>
<dbReference type="SUPFAM" id="SSF158791">
    <property type="entry name" value="MgtE N-terminal domain-like"/>
    <property type="match status" value="1"/>
</dbReference>
<keyword evidence="5" id="KW-1185">Reference proteome</keyword>
<feature type="domain" description="CBS" evidence="3">
    <location>
        <begin position="289"/>
        <end position="357"/>
    </location>
</feature>
<dbReference type="InterPro" id="IPR000644">
    <property type="entry name" value="CBS_dom"/>
</dbReference>
<dbReference type="Gene3D" id="1.25.60.10">
    <property type="entry name" value="MgtE N-terminal domain-like"/>
    <property type="match status" value="1"/>
</dbReference>
<dbReference type="SMART" id="SM00924">
    <property type="entry name" value="MgtE_N"/>
    <property type="match status" value="1"/>
</dbReference>
<protein>
    <recommendedName>
        <fullName evidence="3">CBS domain-containing protein</fullName>
    </recommendedName>
</protein>
<dbReference type="SMART" id="SM00116">
    <property type="entry name" value="CBS"/>
    <property type="match status" value="1"/>
</dbReference>
<evidence type="ECO:0000256" key="1">
    <source>
        <dbReference type="PROSITE-ProRule" id="PRU00703"/>
    </source>
</evidence>
<dbReference type="PROSITE" id="PS51371">
    <property type="entry name" value="CBS"/>
    <property type="match status" value="2"/>
</dbReference>
<reference evidence="4 5" key="1">
    <citation type="submission" date="2024-02" db="EMBL/GenBank/DDBJ databases">
        <title>Lysinimicrobium sediminis NBRC 112286.</title>
        <authorList>
            <person name="Ichikawa N."/>
            <person name="Katano-Makiyama Y."/>
            <person name="Hidaka K."/>
        </authorList>
    </citation>
    <scope>NUCLEOTIDE SEQUENCE [LARGE SCALE GENOMIC DNA]</scope>
    <source>
        <strain evidence="4 5">NBRC 112286</strain>
    </source>
</reference>
<organism evidence="4 5">
    <name type="scientific">Demequina sediminis</name>
    <dbReference type="NCBI Taxonomy" id="1930058"/>
    <lineage>
        <taxon>Bacteria</taxon>
        <taxon>Bacillati</taxon>
        <taxon>Actinomycetota</taxon>
        <taxon>Actinomycetes</taxon>
        <taxon>Micrococcales</taxon>
        <taxon>Demequinaceae</taxon>
        <taxon>Demequina</taxon>
    </lineage>
</organism>
<evidence type="ECO:0000259" key="3">
    <source>
        <dbReference type="PROSITE" id="PS51371"/>
    </source>
</evidence>
<dbReference type="RefSeq" id="WP_286215133.1">
    <property type="nucleotide sequence ID" value="NZ_AP027736.1"/>
</dbReference>
<dbReference type="InterPro" id="IPR006669">
    <property type="entry name" value="MgtE_transporter"/>
</dbReference>
<dbReference type="EMBL" id="BAABRR010000016">
    <property type="protein sequence ID" value="GAA5519977.1"/>
    <property type="molecule type" value="Genomic_DNA"/>
</dbReference>
<proteinExistence type="predicted"/>
<evidence type="ECO:0000313" key="4">
    <source>
        <dbReference type="EMBL" id="GAA5519977.1"/>
    </source>
</evidence>
<dbReference type="Pfam" id="PF26205">
    <property type="entry name" value="SH3_actinomycetes"/>
    <property type="match status" value="1"/>
</dbReference>
<evidence type="ECO:0000256" key="2">
    <source>
        <dbReference type="SAM" id="MobiDB-lite"/>
    </source>
</evidence>
<dbReference type="InterPro" id="IPR058838">
    <property type="entry name" value="SH3_actinomycetes"/>
</dbReference>
<gene>
    <name evidence="4" type="ORF">Lsed01_02438</name>
</gene>
<dbReference type="CDD" id="cd04606">
    <property type="entry name" value="CBS_pair_Mg_transporter"/>
    <property type="match status" value="1"/>
</dbReference>
<dbReference type="PANTHER" id="PTHR43773">
    <property type="entry name" value="MAGNESIUM TRANSPORTER MGTE"/>
    <property type="match status" value="1"/>
</dbReference>
<dbReference type="InterPro" id="IPR038076">
    <property type="entry name" value="MgtE_N_sf"/>
</dbReference>
<dbReference type="SUPFAM" id="SSF54631">
    <property type="entry name" value="CBS-domain pair"/>
    <property type="match status" value="1"/>
</dbReference>
<accession>A0ABP9WJH0</accession>
<dbReference type="Pfam" id="PF00571">
    <property type="entry name" value="CBS"/>
    <property type="match status" value="2"/>
</dbReference>
<sequence length="440" mass="47653">MSTAVDRVYIARLAGTTVFDPLGDAVGRVRDVVVVVRRTGGTPPTAVGLVVEVPGRRRVFMPLTRVTAINPGQVICTGVINLRRFKARQGETLAIAELFERSVKLKEDRSTAYIEDIAMEQDRTKTWRLTKLYVRRAQRRTGVLGFSRRGEALVVDVDQVTGLSVRDKNQGASLVIEAFSDHKPADLAAALMEMTPSRSAEIAAALDDERLADVLEEMPEDEQIILLSTLQSERAADVLEAMDPDDAADLLGDLPATQAAALLELMEPEDARNVEQLLGYEDDSAGGLMTTEPVIVGPETSVATCLALVRKNELPPALASMVFVVRPPLETPTGRYIGLVHIQRLLREPPHDSIGGLVDPAIAPLHPGDHLSVVARRMAAYDILALPVVNDEHRLVGAISIDDVLDHLLPSDWREHMDEDDSAATQADAAQESTAGGGRG</sequence>
<dbReference type="Pfam" id="PF03448">
    <property type="entry name" value="MgtE_N"/>
    <property type="match status" value="1"/>
</dbReference>
<keyword evidence="1" id="KW-0129">CBS domain</keyword>
<comment type="caution">
    <text evidence="4">The sequence shown here is derived from an EMBL/GenBank/DDBJ whole genome shotgun (WGS) entry which is preliminary data.</text>
</comment>
<evidence type="ECO:0000313" key="5">
    <source>
        <dbReference type="Proteomes" id="UP001426770"/>
    </source>
</evidence>
<dbReference type="InterPro" id="IPR006668">
    <property type="entry name" value="Mg_transptr_MgtE_intracell_dom"/>
</dbReference>